<dbReference type="GO" id="GO:0003735">
    <property type="term" value="F:structural constituent of ribosome"/>
    <property type="evidence" value="ECO:0007669"/>
    <property type="project" value="TreeGrafter"/>
</dbReference>
<feature type="domain" description="S1 motif" evidence="5">
    <location>
        <begin position="23"/>
        <end position="86"/>
    </location>
</feature>
<organism evidence="6 7">
    <name type="scientific">Pseudoleptotrichia goodfellowii</name>
    <dbReference type="NCBI Taxonomy" id="157692"/>
    <lineage>
        <taxon>Bacteria</taxon>
        <taxon>Fusobacteriati</taxon>
        <taxon>Fusobacteriota</taxon>
        <taxon>Fusobacteriia</taxon>
        <taxon>Fusobacteriales</taxon>
        <taxon>Leptotrichiaceae</taxon>
        <taxon>Pseudoleptotrichia</taxon>
    </lineage>
</organism>
<dbReference type="InterPro" id="IPR035104">
    <property type="entry name" value="Ribosomal_protein_S1-like"/>
</dbReference>
<keyword evidence="3" id="KW-0687">Ribonucleoprotein</keyword>
<feature type="domain" description="S1 motif" evidence="5">
    <location>
        <begin position="95"/>
        <end position="156"/>
    </location>
</feature>
<feature type="domain" description="S1 motif" evidence="5">
    <location>
        <begin position="258"/>
        <end position="327"/>
    </location>
</feature>
<feature type="domain" description="S1 motif" evidence="5">
    <location>
        <begin position="428"/>
        <end position="497"/>
    </location>
</feature>
<dbReference type="GO" id="GO:1990904">
    <property type="term" value="C:ribonucleoprotein complex"/>
    <property type="evidence" value="ECO:0007669"/>
    <property type="project" value="UniProtKB-KW"/>
</dbReference>
<feature type="domain" description="S1 motif" evidence="5">
    <location>
        <begin position="173"/>
        <end position="241"/>
    </location>
</feature>
<evidence type="ECO:0000256" key="3">
    <source>
        <dbReference type="ARBA" id="ARBA00023274"/>
    </source>
</evidence>
<dbReference type="PANTHER" id="PTHR10724:SF7">
    <property type="entry name" value="SMALL RIBOSOMAL SUBUNIT PROTEIN BS1C"/>
    <property type="match status" value="1"/>
</dbReference>
<dbReference type="PANTHER" id="PTHR10724">
    <property type="entry name" value="30S RIBOSOMAL PROTEIN S1"/>
    <property type="match status" value="1"/>
</dbReference>
<keyword evidence="2 6" id="KW-0689">Ribosomal protein</keyword>
<evidence type="ECO:0000256" key="2">
    <source>
        <dbReference type="ARBA" id="ARBA00022980"/>
    </source>
</evidence>
<dbReference type="InterPro" id="IPR003029">
    <property type="entry name" value="S1_domain"/>
</dbReference>
<dbReference type="RefSeq" id="WP_026737159.1">
    <property type="nucleotide sequence ID" value="NZ_AP019822.1"/>
</dbReference>
<dbReference type="STRING" id="714315.GCA_000516535_00562"/>
<name>A0A510J8Y1_9FUSO</name>
<dbReference type="SUPFAM" id="SSF50249">
    <property type="entry name" value="Nucleic acid-binding proteins"/>
    <property type="match status" value="6"/>
</dbReference>
<sequence length="517" mass="59136">MSELNDLFEEMLNDYLPEEKKSGDIVEAVIVRKDNDFGYLDLSGKQEGRILIREIEDFNIGDTIEVKVLRNDEENVIVSKFLLDKAKEFVDFSEGETVTGTIFKKIKGGYSVKVSKNEGFLPFSLSSFERNNDHIGEKFKFIIKEKTRNGLTLSRTDLIKKEEEDYLKSINIGDTLTGEVKKVLDFGIIVNLGVTTGFIHISELGWHHGADALKNYKEGDKIEAKVIDIDNEKKSVKLSVKQLSENPWNSVKEKYKIGDILEKDVSEVFEFGLLIELEKDIEGLLHVSDLAYRRVSNLNSKYKKGDVIKFKIIGFNDEKNRLSLSAKALFDDMWDKIEGLYNVGDVVKGKVVNVQEYGIFLEIREGVEVFIHKNEFSWDRNENIKFKVGDEVEFKIISLDKNEKKIGGSIKQLTVSPWKEAAEQYKIGNKVKVPIVEIQENGVLVKLTDRFNGMVPKKELTDEFLKDISEKFSVGDEVEAVITETNEKRKSIILSVKKIKEIEDKKELEELMKIYGV</sequence>
<evidence type="ECO:0000256" key="4">
    <source>
        <dbReference type="ARBA" id="ARBA00025604"/>
    </source>
</evidence>
<dbReference type="InterPro" id="IPR012340">
    <property type="entry name" value="NA-bd_OB-fold"/>
</dbReference>
<evidence type="ECO:0000256" key="1">
    <source>
        <dbReference type="ARBA" id="ARBA00006767"/>
    </source>
</evidence>
<dbReference type="FunFam" id="2.40.50.140:FF:000103">
    <property type="entry name" value="protein RRP5 homolog"/>
    <property type="match status" value="1"/>
</dbReference>
<dbReference type="PROSITE" id="PS50126">
    <property type="entry name" value="S1"/>
    <property type="match status" value="6"/>
</dbReference>
<feature type="domain" description="S1 motif" evidence="5">
    <location>
        <begin position="344"/>
        <end position="411"/>
    </location>
</feature>
<dbReference type="PRINTS" id="PR00681">
    <property type="entry name" value="RIBOSOMALS1"/>
</dbReference>
<dbReference type="InterPro" id="IPR050437">
    <property type="entry name" value="Ribos_protein_bS1-like"/>
</dbReference>
<dbReference type="SMART" id="SM00316">
    <property type="entry name" value="S1"/>
    <property type="match status" value="6"/>
</dbReference>
<comment type="similarity">
    <text evidence="1">Belongs to the bacterial ribosomal protein bS1 family.</text>
</comment>
<dbReference type="EMBL" id="AP019822">
    <property type="protein sequence ID" value="BBM35637.1"/>
    <property type="molecule type" value="Genomic_DNA"/>
</dbReference>
<accession>A0A510J8Y1</accession>
<dbReference type="OrthoDB" id="9804077at2"/>
<reference evidence="6 7" key="1">
    <citation type="submission" date="2019-07" db="EMBL/GenBank/DDBJ databases">
        <title>Complete Genome Sequence of Leptotrichia goodfellowii Strain JCM 16774.</title>
        <authorList>
            <person name="Watanabe S."/>
            <person name="Cui L."/>
        </authorList>
    </citation>
    <scope>NUCLEOTIDE SEQUENCE [LARGE SCALE GENOMIC DNA]</scope>
    <source>
        <strain evidence="6 7">JCM16774</strain>
    </source>
</reference>
<dbReference type="GO" id="GO:0006412">
    <property type="term" value="P:translation"/>
    <property type="evidence" value="ECO:0007669"/>
    <property type="project" value="TreeGrafter"/>
</dbReference>
<dbReference type="Proteomes" id="UP000321606">
    <property type="component" value="Chromosome"/>
</dbReference>
<dbReference type="GO" id="GO:0005840">
    <property type="term" value="C:ribosome"/>
    <property type="evidence" value="ECO:0007669"/>
    <property type="project" value="UniProtKB-KW"/>
</dbReference>
<dbReference type="GO" id="GO:0003729">
    <property type="term" value="F:mRNA binding"/>
    <property type="evidence" value="ECO:0007669"/>
    <property type="project" value="TreeGrafter"/>
</dbReference>
<protein>
    <submittedName>
        <fullName evidence="6">30S ribosomal protein S1</fullName>
    </submittedName>
</protein>
<dbReference type="AlphaFoldDB" id="A0A510J8Y1"/>
<evidence type="ECO:0000313" key="6">
    <source>
        <dbReference type="EMBL" id="BBM35637.1"/>
    </source>
</evidence>
<proteinExistence type="inferred from homology"/>
<dbReference type="Pfam" id="PF00575">
    <property type="entry name" value="S1"/>
    <property type="match status" value="5"/>
</dbReference>
<evidence type="ECO:0000259" key="5">
    <source>
        <dbReference type="PROSITE" id="PS50126"/>
    </source>
</evidence>
<gene>
    <name evidence="6" type="ORF">JCM16774_0562</name>
</gene>
<evidence type="ECO:0000313" key="7">
    <source>
        <dbReference type="Proteomes" id="UP000321606"/>
    </source>
</evidence>
<comment type="function">
    <text evidence="4">Binds mRNA; thus facilitating recognition of the initiation point. It is needed to translate mRNA with a short Shine-Dalgarno (SD) purine-rich sequence.</text>
</comment>
<dbReference type="KEGG" id="lgo:JCM16774_0562"/>
<dbReference type="Gene3D" id="2.40.50.140">
    <property type="entry name" value="Nucleic acid-binding proteins"/>
    <property type="match status" value="5"/>
</dbReference>